<gene>
    <name evidence="1" type="ORF">SAMN05443639_11581</name>
</gene>
<dbReference type="EMBL" id="FOIJ01000015">
    <property type="protein sequence ID" value="SEU30335.1"/>
    <property type="molecule type" value="Genomic_DNA"/>
</dbReference>
<organism evidence="1 2">
    <name type="scientific">Stigmatella erecta</name>
    <dbReference type="NCBI Taxonomy" id="83460"/>
    <lineage>
        <taxon>Bacteria</taxon>
        <taxon>Pseudomonadati</taxon>
        <taxon>Myxococcota</taxon>
        <taxon>Myxococcia</taxon>
        <taxon>Myxococcales</taxon>
        <taxon>Cystobacterineae</taxon>
        <taxon>Archangiaceae</taxon>
        <taxon>Stigmatella</taxon>
    </lineage>
</organism>
<protein>
    <recommendedName>
        <fullName evidence="3">DUF2946 domain-containing protein</fullName>
    </recommendedName>
</protein>
<evidence type="ECO:0008006" key="3">
    <source>
        <dbReference type="Google" id="ProtNLM"/>
    </source>
</evidence>
<dbReference type="AlphaFoldDB" id="A0A1I0KVS4"/>
<dbReference type="Proteomes" id="UP000199181">
    <property type="component" value="Unassembled WGS sequence"/>
</dbReference>
<evidence type="ECO:0000313" key="2">
    <source>
        <dbReference type="Proteomes" id="UP000199181"/>
    </source>
</evidence>
<name>A0A1I0KVS4_9BACT</name>
<proteinExistence type="predicted"/>
<accession>A0A1I0KVS4</accession>
<evidence type="ECO:0000313" key="1">
    <source>
        <dbReference type="EMBL" id="SEU30335.1"/>
    </source>
</evidence>
<keyword evidence="2" id="KW-1185">Reference proteome</keyword>
<reference evidence="2" key="1">
    <citation type="submission" date="2016-10" db="EMBL/GenBank/DDBJ databases">
        <authorList>
            <person name="Varghese N."/>
            <person name="Submissions S."/>
        </authorList>
    </citation>
    <scope>NUCLEOTIDE SEQUENCE [LARGE SCALE GENOMIC DNA]</scope>
    <source>
        <strain evidence="2">DSM 16858</strain>
    </source>
</reference>
<sequence>MLRVCTGRRRRVNTLPVLRVLLIAAVLSGLVPSLGEAVELVVHYAATGHVAHFEPHETDLGAEGKEHGCGPIAHHCGCCVSQWVLLPSVPGWAPGPQEPQAPFLAPEQRITPGVMRRLLRPPIAS</sequence>